<feature type="signal peptide" evidence="1">
    <location>
        <begin position="1"/>
        <end position="20"/>
    </location>
</feature>
<gene>
    <name evidence="2" type="ORF">PMEA_00002469</name>
</gene>
<comment type="caution">
    <text evidence="2">The sequence shown here is derived from an EMBL/GenBank/DDBJ whole genome shotgun (WGS) entry which is preliminary data.</text>
</comment>
<evidence type="ECO:0000256" key="1">
    <source>
        <dbReference type="SAM" id="SignalP"/>
    </source>
</evidence>
<dbReference type="EMBL" id="CALNXJ010000011">
    <property type="protein sequence ID" value="CAH3108275.1"/>
    <property type="molecule type" value="Genomic_DNA"/>
</dbReference>
<accession>A0AAU9WAW4</accession>
<keyword evidence="1" id="KW-0732">Signal</keyword>
<protein>
    <submittedName>
        <fullName evidence="2">Uncharacterized protein</fullName>
    </submittedName>
</protein>
<proteinExistence type="predicted"/>
<dbReference type="Proteomes" id="UP001159428">
    <property type="component" value="Unassembled WGS sequence"/>
</dbReference>
<dbReference type="AlphaFoldDB" id="A0AAU9WAW4"/>
<keyword evidence="3" id="KW-1185">Reference proteome</keyword>
<sequence length="134" mass="15295">MKLMKTLLVLVVTVLTVCEPRHIRDWPQSCSVVRGTRCSEDSECTCVMSRSSPSLICSYRNWCEEKSPLDEIWRKLPCPLIYKSLCMEDADCPCSEAPLICEDRECVRAKKTFARNTTSSSAVDLIKLHDRSFL</sequence>
<organism evidence="2 3">
    <name type="scientific">Pocillopora meandrina</name>
    <dbReference type="NCBI Taxonomy" id="46732"/>
    <lineage>
        <taxon>Eukaryota</taxon>
        <taxon>Metazoa</taxon>
        <taxon>Cnidaria</taxon>
        <taxon>Anthozoa</taxon>
        <taxon>Hexacorallia</taxon>
        <taxon>Scleractinia</taxon>
        <taxon>Astrocoeniina</taxon>
        <taxon>Pocilloporidae</taxon>
        <taxon>Pocillopora</taxon>
    </lineage>
</organism>
<evidence type="ECO:0000313" key="2">
    <source>
        <dbReference type="EMBL" id="CAH3108275.1"/>
    </source>
</evidence>
<feature type="chain" id="PRO_5043482580" evidence="1">
    <location>
        <begin position="21"/>
        <end position="134"/>
    </location>
</feature>
<reference evidence="2 3" key="1">
    <citation type="submission" date="2022-05" db="EMBL/GenBank/DDBJ databases">
        <authorList>
            <consortium name="Genoscope - CEA"/>
            <person name="William W."/>
        </authorList>
    </citation>
    <scope>NUCLEOTIDE SEQUENCE [LARGE SCALE GENOMIC DNA]</scope>
</reference>
<evidence type="ECO:0000313" key="3">
    <source>
        <dbReference type="Proteomes" id="UP001159428"/>
    </source>
</evidence>
<name>A0AAU9WAW4_9CNID</name>